<protein>
    <submittedName>
        <fullName evidence="1">Uncharacterized protein</fullName>
    </submittedName>
</protein>
<reference evidence="1" key="1">
    <citation type="submission" date="2018-05" db="EMBL/GenBank/DDBJ databases">
        <authorList>
            <person name="Lanie J.A."/>
            <person name="Ng W.-L."/>
            <person name="Kazmierczak K.M."/>
            <person name="Andrzejewski T.M."/>
            <person name="Davidsen T.M."/>
            <person name="Wayne K.J."/>
            <person name="Tettelin H."/>
            <person name="Glass J.I."/>
            <person name="Rusch D."/>
            <person name="Podicherti R."/>
            <person name="Tsui H.-C.T."/>
            <person name="Winkler M.E."/>
        </authorList>
    </citation>
    <scope>NUCLEOTIDE SEQUENCE</scope>
</reference>
<accession>A0A382I2C2</accession>
<gene>
    <name evidence="1" type="ORF">METZ01_LOCUS246610</name>
</gene>
<dbReference type="EMBL" id="UINC01064772">
    <property type="protein sequence ID" value="SVB93756.1"/>
    <property type="molecule type" value="Genomic_DNA"/>
</dbReference>
<sequence>MPAPNPSGDIILGGGWKVRHHKTEKWMNGISRKPTIPKTAANRARIEPTSV</sequence>
<name>A0A382I2C2_9ZZZZ</name>
<proteinExistence type="predicted"/>
<dbReference type="AlphaFoldDB" id="A0A382I2C2"/>
<organism evidence="1">
    <name type="scientific">marine metagenome</name>
    <dbReference type="NCBI Taxonomy" id="408172"/>
    <lineage>
        <taxon>unclassified sequences</taxon>
        <taxon>metagenomes</taxon>
        <taxon>ecological metagenomes</taxon>
    </lineage>
</organism>
<evidence type="ECO:0000313" key="1">
    <source>
        <dbReference type="EMBL" id="SVB93756.1"/>
    </source>
</evidence>